<accession>A0A1X7TET7</accession>
<sequence>MYLSITVCNEITIVPWTIIQQEEDVSFSALFHHIKSGAVSTITPSTYLTRSSLVKVSVGQSRDVLNVVEMGHSVNGVCSVFGCFIKFEVQMIISNSEVWITEQSLEEDARRLS</sequence>
<reference evidence="1" key="1">
    <citation type="submission" date="2017-05" db="UniProtKB">
        <authorList>
            <consortium name="EnsemblMetazoa"/>
        </authorList>
    </citation>
    <scope>IDENTIFICATION</scope>
</reference>
<organism evidence="1">
    <name type="scientific">Amphimedon queenslandica</name>
    <name type="common">Sponge</name>
    <dbReference type="NCBI Taxonomy" id="400682"/>
    <lineage>
        <taxon>Eukaryota</taxon>
        <taxon>Metazoa</taxon>
        <taxon>Porifera</taxon>
        <taxon>Demospongiae</taxon>
        <taxon>Heteroscleromorpha</taxon>
        <taxon>Haplosclerida</taxon>
        <taxon>Niphatidae</taxon>
        <taxon>Amphimedon</taxon>
    </lineage>
</organism>
<evidence type="ECO:0000313" key="1">
    <source>
        <dbReference type="EnsemblMetazoa" id="Aqu2.1.12882_001"/>
    </source>
</evidence>
<dbReference type="OrthoDB" id="10003658at2759"/>
<dbReference type="AlphaFoldDB" id="A0A1X7TET7"/>
<dbReference type="EnsemblMetazoa" id="Aqu2.1.12882_001">
    <property type="protein sequence ID" value="Aqu2.1.12882_001"/>
    <property type="gene ID" value="Aqu2.1.12882"/>
</dbReference>
<protein>
    <submittedName>
        <fullName evidence="1">Uncharacterized protein</fullName>
    </submittedName>
</protein>
<dbReference type="InParanoid" id="A0A1X7TET7"/>
<proteinExistence type="predicted"/>
<name>A0A1X7TET7_AMPQE</name>